<dbReference type="OrthoDB" id="3067792at2759"/>
<accession>A0A9P5Z432</accession>
<evidence type="ECO:0000313" key="1">
    <source>
        <dbReference type="EMBL" id="KAF9481053.1"/>
    </source>
</evidence>
<dbReference type="AlphaFoldDB" id="A0A9P5Z432"/>
<proteinExistence type="predicted"/>
<name>A0A9P5Z432_9AGAR</name>
<reference evidence="1" key="1">
    <citation type="submission" date="2020-11" db="EMBL/GenBank/DDBJ databases">
        <authorList>
            <consortium name="DOE Joint Genome Institute"/>
            <person name="Ahrendt S."/>
            <person name="Riley R."/>
            <person name="Andreopoulos W."/>
            <person name="Labutti K."/>
            <person name="Pangilinan J."/>
            <person name="Ruiz-Duenas F.J."/>
            <person name="Barrasa J.M."/>
            <person name="Sanchez-Garcia M."/>
            <person name="Camarero S."/>
            <person name="Miyauchi S."/>
            <person name="Serrano A."/>
            <person name="Linde D."/>
            <person name="Babiker R."/>
            <person name="Drula E."/>
            <person name="Ayuso-Fernandez I."/>
            <person name="Pacheco R."/>
            <person name="Padilla G."/>
            <person name="Ferreira P."/>
            <person name="Barriuso J."/>
            <person name="Kellner H."/>
            <person name="Castanera R."/>
            <person name="Alfaro M."/>
            <person name="Ramirez L."/>
            <person name="Pisabarro A.G."/>
            <person name="Kuo A."/>
            <person name="Tritt A."/>
            <person name="Lipzen A."/>
            <person name="He G."/>
            <person name="Yan M."/>
            <person name="Ng V."/>
            <person name="Cullen D."/>
            <person name="Martin F."/>
            <person name="Rosso M.-N."/>
            <person name="Henrissat B."/>
            <person name="Hibbett D."/>
            <person name="Martinez A.T."/>
            <person name="Grigoriev I.V."/>
        </authorList>
    </citation>
    <scope>NUCLEOTIDE SEQUENCE</scope>
    <source>
        <strain evidence="1">CIRM-BRFM 674</strain>
    </source>
</reference>
<dbReference type="EMBL" id="MU155184">
    <property type="protein sequence ID" value="KAF9481053.1"/>
    <property type="molecule type" value="Genomic_DNA"/>
</dbReference>
<dbReference type="Proteomes" id="UP000807469">
    <property type="component" value="Unassembled WGS sequence"/>
</dbReference>
<protein>
    <submittedName>
        <fullName evidence="1">Uncharacterized protein</fullName>
    </submittedName>
</protein>
<organism evidence="1 2">
    <name type="scientific">Pholiota conissans</name>
    <dbReference type="NCBI Taxonomy" id="109636"/>
    <lineage>
        <taxon>Eukaryota</taxon>
        <taxon>Fungi</taxon>
        <taxon>Dikarya</taxon>
        <taxon>Basidiomycota</taxon>
        <taxon>Agaricomycotina</taxon>
        <taxon>Agaricomycetes</taxon>
        <taxon>Agaricomycetidae</taxon>
        <taxon>Agaricales</taxon>
        <taxon>Agaricineae</taxon>
        <taxon>Strophariaceae</taxon>
        <taxon>Pholiota</taxon>
    </lineage>
</organism>
<gene>
    <name evidence="1" type="ORF">BDN70DRAFT_931174</name>
</gene>
<keyword evidence="2" id="KW-1185">Reference proteome</keyword>
<sequence>MPRTLSPELIIAGKEELCDLSYKFRPTLYASDQKSPIVSYGYSDSEQKVFRFPPNTKGYFYFHRSPDLPELLWGVRFRICDGPEDFERGHDLLSRSGTPWGYTVIALVYDSFRRPFLELAEAEHFIEEDLVRDIKKLGLDDARRMASFLYSLADPFILNLAKPKVIVTIITRKRVATVRFLTTRFAERRKSKDGKMQKPIYPLIGSIKVQLELSTLPEHKSLGPTLVFRILEVIEPVTVNPDYTVDPSYTESTVALPEPGTLMYRLYKGERRIVKIPIRRQKMGADILKLANEAWPTAVL</sequence>
<comment type="caution">
    <text evidence="1">The sequence shown here is derived from an EMBL/GenBank/DDBJ whole genome shotgun (WGS) entry which is preliminary data.</text>
</comment>
<evidence type="ECO:0000313" key="2">
    <source>
        <dbReference type="Proteomes" id="UP000807469"/>
    </source>
</evidence>